<protein>
    <submittedName>
        <fullName evidence="1">Uncharacterized protein</fullName>
    </submittedName>
</protein>
<proteinExistence type="predicted"/>
<gene>
    <name evidence="1" type="ORF">HPB47_004876</name>
</gene>
<accession>A0AC60PEJ2</accession>
<evidence type="ECO:0000313" key="2">
    <source>
        <dbReference type="Proteomes" id="UP000805193"/>
    </source>
</evidence>
<keyword evidence="2" id="KW-1185">Reference proteome</keyword>
<name>A0AC60PEJ2_IXOPE</name>
<comment type="caution">
    <text evidence="1">The sequence shown here is derived from an EMBL/GenBank/DDBJ whole genome shotgun (WGS) entry which is preliminary data.</text>
</comment>
<dbReference type="Proteomes" id="UP000805193">
    <property type="component" value="Unassembled WGS sequence"/>
</dbReference>
<evidence type="ECO:0000313" key="1">
    <source>
        <dbReference type="EMBL" id="KAG0418411.1"/>
    </source>
</evidence>
<dbReference type="EMBL" id="JABSTQ010010738">
    <property type="protein sequence ID" value="KAG0418411.1"/>
    <property type="molecule type" value="Genomic_DNA"/>
</dbReference>
<organism evidence="1 2">
    <name type="scientific">Ixodes persulcatus</name>
    <name type="common">Taiga tick</name>
    <dbReference type="NCBI Taxonomy" id="34615"/>
    <lineage>
        <taxon>Eukaryota</taxon>
        <taxon>Metazoa</taxon>
        <taxon>Ecdysozoa</taxon>
        <taxon>Arthropoda</taxon>
        <taxon>Chelicerata</taxon>
        <taxon>Arachnida</taxon>
        <taxon>Acari</taxon>
        <taxon>Parasitiformes</taxon>
        <taxon>Ixodida</taxon>
        <taxon>Ixodoidea</taxon>
        <taxon>Ixodidae</taxon>
        <taxon>Ixodinae</taxon>
        <taxon>Ixodes</taxon>
    </lineage>
</organism>
<sequence length="228" mass="26108">MRFTLKSKHSPHVPIGHGVSKSLKDEVDRRLLIIKDITFEPVLLKRSEKSYFDEGNCLASAQPQHLFRMAVVDSLAELEEQLCCKDKTKTRKPGQDVRVFLLRQVHGGPFADCDLRSIHKFLDLYEHARHGPKEFGQEQYLAFMDILEELKKRLGMLRLSVYADKHHQSFAPINIIHHVTAMADDDAKLHECTFRDEDGCGVAVPNGRRGATYHSYNLTSKNEEPTKK</sequence>
<reference evidence="1 2" key="1">
    <citation type="journal article" date="2020" name="Cell">
        <title>Large-Scale Comparative Analyses of Tick Genomes Elucidate Their Genetic Diversity and Vector Capacities.</title>
        <authorList>
            <consortium name="Tick Genome and Microbiome Consortium (TIGMIC)"/>
            <person name="Jia N."/>
            <person name="Wang J."/>
            <person name="Shi W."/>
            <person name="Du L."/>
            <person name="Sun Y."/>
            <person name="Zhan W."/>
            <person name="Jiang J.F."/>
            <person name="Wang Q."/>
            <person name="Zhang B."/>
            <person name="Ji P."/>
            <person name="Bell-Sakyi L."/>
            <person name="Cui X.M."/>
            <person name="Yuan T.T."/>
            <person name="Jiang B.G."/>
            <person name="Yang W.F."/>
            <person name="Lam T.T."/>
            <person name="Chang Q.C."/>
            <person name="Ding S.J."/>
            <person name="Wang X.J."/>
            <person name="Zhu J.G."/>
            <person name="Ruan X.D."/>
            <person name="Zhao L."/>
            <person name="Wei J.T."/>
            <person name="Ye R.Z."/>
            <person name="Que T.C."/>
            <person name="Du C.H."/>
            <person name="Zhou Y.H."/>
            <person name="Cheng J.X."/>
            <person name="Dai P.F."/>
            <person name="Guo W.B."/>
            <person name="Han X.H."/>
            <person name="Huang E.J."/>
            <person name="Li L.F."/>
            <person name="Wei W."/>
            <person name="Gao Y.C."/>
            <person name="Liu J.Z."/>
            <person name="Shao H.Z."/>
            <person name="Wang X."/>
            <person name="Wang C.C."/>
            <person name="Yang T.C."/>
            <person name="Huo Q.B."/>
            <person name="Li W."/>
            <person name="Chen H.Y."/>
            <person name="Chen S.E."/>
            <person name="Zhou L.G."/>
            <person name="Ni X.B."/>
            <person name="Tian J.H."/>
            <person name="Sheng Y."/>
            <person name="Liu T."/>
            <person name="Pan Y.S."/>
            <person name="Xia L.Y."/>
            <person name="Li J."/>
            <person name="Zhao F."/>
            <person name="Cao W.C."/>
        </authorList>
    </citation>
    <scope>NUCLEOTIDE SEQUENCE [LARGE SCALE GENOMIC DNA]</scope>
    <source>
        <strain evidence="1">Iper-2018</strain>
    </source>
</reference>